<gene>
    <name evidence="9" type="ORF">GCM10025868_12180</name>
</gene>
<evidence type="ECO:0000313" key="10">
    <source>
        <dbReference type="Proteomes" id="UP001157017"/>
    </source>
</evidence>
<dbReference type="PANTHER" id="PTHR35007:SF2">
    <property type="entry name" value="PILUS ASSEMBLE PROTEIN"/>
    <property type="match status" value="1"/>
</dbReference>
<evidence type="ECO:0000256" key="5">
    <source>
        <dbReference type="ARBA" id="ARBA00023136"/>
    </source>
</evidence>
<comment type="caution">
    <text evidence="9">The sequence shown here is derived from an EMBL/GenBank/DDBJ whole genome shotgun (WGS) entry which is preliminary data.</text>
</comment>
<feature type="compositionally biased region" description="Low complexity" evidence="6">
    <location>
        <begin position="156"/>
        <end position="170"/>
    </location>
</feature>
<feature type="region of interest" description="Disordered" evidence="6">
    <location>
        <begin position="156"/>
        <end position="206"/>
    </location>
</feature>
<feature type="compositionally biased region" description="Low complexity" evidence="6">
    <location>
        <begin position="193"/>
        <end position="203"/>
    </location>
</feature>
<evidence type="ECO:0000256" key="2">
    <source>
        <dbReference type="ARBA" id="ARBA00022475"/>
    </source>
</evidence>
<dbReference type="PANTHER" id="PTHR35007">
    <property type="entry name" value="INTEGRAL MEMBRANE PROTEIN-RELATED"/>
    <property type="match status" value="1"/>
</dbReference>
<keyword evidence="4 7" id="KW-1133">Transmembrane helix</keyword>
<feature type="transmembrane region" description="Helical" evidence="7">
    <location>
        <begin position="108"/>
        <end position="125"/>
    </location>
</feature>
<feature type="transmembrane region" description="Helical" evidence="7">
    <location>
        <begin position="281"/>
        <end position="307"/>
    </location>
</feature>
<proteinExistence type="predicted"/>
<evidence type="ECO:0000313" key="9">
    <source>
        <dbReference type="EMBL" id="GMA85968.1"/>
    </source>
</evidence>
<evidence type="ECO:0000256" key="3">
    <source>
        <dbReference type="ARBA" id="ARBA00022692"/>
    </source>
</evidence>
<feature type="transmembrane region" description="Helical" evidence="7">
    <location>
        <begin position="132"/>
        <end position="150"/>
    </location>
</feature>
<dbReference type="EMBL" id="BSUZ01000001">
    <property type="protein sequence ID" value="GMA85968.1"/>
    <property type="molecule type" value="Genomic_DNA"/>
</dbReference>
<keyword evidence="5 7" id="KW-0472">Membrane</keyword>
<dbReference type="InterPro" id="IPR018076">
    <property type="entry name" value="T2SS_GspF_dom"/>
</dbReference>
<evidence type="ECO:0000256" key="7">
    <source>
        <dbReference type="SAM" id="Phobius"/>
    </source>
</evidence>
<protein>
    <submittedName>
        <fullName evidence="9">Pilus assembly protein TadB</fullName>
    </submittedName>
</protein>
<dbReference type="Pfam" id="PF00482">
    <property type="entry name" value="T2SSF"/>
    <property type="match status" value="1"/>
</dbReference>
<feature type="domain" description="Type II secretion system protein GspF" evidence="8">
    <location>
        <begin position="209"/>
        <end position="299"/>
    </location>
</feature>
<sequence length="311" mass="32511">MSPGLVGGVLGLVGGLGLALVLHGLPVSRGTSLASRVDPYVRDLVRPSRLLGRDGSPTRAGLGALLEPVGRDLARVLHRVLGSERVLSSRLRHAGRAADVDAYRLEQVLWAAAGLVVGVAACVLLRWRRDSAPLALVVLVLVAGAAGALARDWQARPPGAAASAPPARGVPGRRRDAGARRRCRRRAGGSGRAGHPSGARRGSPPSLGLVLADGRAGARIDTALQGLSDRTGLSVVRRFVDGMVVAIERGTPLADVLRAQAADVREARQREPMETAGRKEIAMMVPVVFVVLPVTVLFAVYPGFAFLRLGT</sequence>
<accession>A0ABQ6JEX6</accession>
<dbReference type="Proteomes" id="UP001157017">
    <property type="component" value="Unassembled WGS sequence"/>
</dbReference>
<keyword evidence="2" id="KW-1003">Cell membrane</keyword>
<keyword evidence="3 7" id="KW-0812">Transmembrane</keyword>
<keyword evidence="10" id="KW-1185">Reference proteome</keyword>
<evidence type="ECO:0000259" key="8">
    <source>
        <dbReference type="Pfam" id="PF00482"/>
    </source>
</evidence>
<evidence type="ECO:0000256" key="4">
    <source>
        <dbReference type="ARBA" id="ARBA00022989"/>
    </source>
</evidence>
<organism evidence="9 10">
    <name type="scientific">Angustibacter aerolatus</name>
    <dbReference type="NCBI Taxonomy" id="1162965"/>
    <lineage>
        <taxon>Bacteria</taxon>
        <taxon>Bacillati</taxon>
        <taxon>Actinomycetota</taxon>
        <taxon>Actinomycetes</taxon>
        <taxon>Kineosporiales</taxon>
        <taxon>Kineosporiaceae</taxon>
    </lineage>
</organism>
<comment type="subcellular location">
    <subcellularLocation>
        <location evidence="1">Cell membrane</location>
        <topology evidence="1">Multi-pass membrane protein</topology>
    </subcellularLocation>
</comment>
<evidence type="ECO:0000256" key="6">
    <source>
        <dbReference type="SAM" id="MobiDB-lite"/>
    </source>
</evidence>
<evidence type="ECO:0000256" key="1">
    <source>
        <dbReference type="ARBA" id="ARBA00004651"/>
    </source>
</evidence>
<name>A0ABQ6JEX6_9ACTN</name>
<reference evidence="10" key="1">
    <citation type="journal article" date="2019" name="Int. J. Syst. Evol. Microbiol.">
        <title>The Global Catalogue of Microorganisms (GCM) 10K type strain sequencing project: providing services to taxonomists for standard genome sequencing and annotation.</title>
        <authorList>
            <consortium name="The Broad Institute Genomics Platform"/>
            <consortium name="The Broad Institute Genome Sequencing Center for Infectious Disease"/>
            <person name="Wu L."/>
            <person name="Ma J."/>
        </authorList>
    </citation>
    <scope>NUCLEOTIDE SEQUENCE [LARGE SCALE GENOMIC DNA]</scope>
    <source>
        <strain evidence="10">NBRC 108730</strain>
    </source>
</reference>